<evidence type="ECO:0000256" key="5">
    <source>
        <dbReference type="ARBA" id="ARBA00022840"/>
    </source>
</evidence>
<evidence type="ECO:0000256" key="4">
    <source>
        <dbReference type="ARBA" id="ARBA00022777"/>
    </source>
</evidence>
<keyword evidence="8" id="KW-1185">Reference proteome</keyword>
<evidence type="ECO:0000259" key="6">
    <source>
        <dbReference type="Pfam" id="PF00294"/>
    </source>
</evidence>
<evidence type="ECO:0000256" key="1">
    <source>
        <dbReference type="ARBA" id="ARBA00010688"/>
    </source>
</evidence>
<organism evidence="7 8">
    <name type="scientific">Denitrovibrio acetiphilus (strain DSM 12809 / NBRC 114555 / N2460)</name>
    <dbReference type="NCBI Taxonomy" id="522772"/>
    <lineage>
        <taxon>Bacteria</taxon>
        <taxon>Pseudomonadati</taxon>
        <taxon>Deferribacterota</taxon>
        <taxon>Deferribacteres</taxon>
        <taxon>Deferribacterales</taxon>
        <taxon>Geovibrionaceae</taxon>
        <taxon>Denitrovibrio</taxon>
    </lineage>
</organism>
<dbReference type="GO" id="GO:0016301">
    <property type="term" value="F:kinase activity"/>
    <property type="evidence" value="ECO:0007669"/>
    <property type="project" value="UniProtKB-KW"/>
</dbReference>
<dbReference type="Proteomes" id="UP000002012">
    <property type="component" value="Chromosome"/>
</dbReference>
<dbReference type="InterPro" id="IPR029056">
    <property type="entry name" value="Ribokinase-like"/>
</dbReference>
<dbReference type="OrthoDB" id="9779730at2"/>
<dbReference type="HOGENOM" id="CLU_027634_6_3_0"/>
<gene>
    <name evidence="7" type="ordered locus">Dacet_2942</name>
</gene>
<dbReference type="Gene3D" id="3.40.1190.20">
    <property type="match status" value="1"/>
</dbReference>
<comment type="similarity">
    <text evidence="1">Belongs to the carbohydrate kinase PfkB family.</text>
</comment>
<dbReference type="InterPro" id="IPR002173">
    <property type="entry name" value="Carboh/pur_kinase_PfkB_CS"/>
</dbReference>
<dbReference type="GO" id="GO:0005524">
    <property type="term" value="F:ATP binding"/>
    <property type="evidence" value="ECO:0007669"/>
    <property type="project" value="UniProtKB-KW"/>
</dbReference>
<dbReference type="PANTHER" id="PTHR43085">
    <property type="entry name" value="HEXOKINASE FAMILY MEMBER"/>
    <property type="match status" value="1"/>
</dbReference>
<evidence type="ECO:0000313" key="8">
    <source>
        <dbReference type="Proteomes" id="UP000002012"/>
    </source>
</evidence>
<dbReference type="RefSeq" id="WP_013012177.1">
    <property type="nucleotide sequence ID" value="NC_013943.1"/>
</dbReference>
<dbReference type="PaxDb" id="522772-Dacet_2942"/>
<dbReference type="InterPro" id="IPR050306">
    <property type="entry name" value="PfkB_Carbo_kinase"/>
</dbReference>
<dbReference type="Pfam" id="PF00294">
    <property type="entry name" value="PfkB"/>
    <property type="match status" value="1"/>
</dbReference>
<dbReference type="PANTHER" id="PTHR43085:SF1">
    <property type="entry name" value="PSEUDOURIDINE KINASE-RELATED"/>
    <property type="match status" value="1"/>
</dbReference>
<proteinExistence type="inferred from homology"/>
<evidence type="ECO:0000256" key="3">
    <source>
        <dbReference type="ARBA" id="ARBA00022741"/>
    </source>
</evidence>
<accession>D4H6L8</accession>
<feature type="domain" description="Carbohydrate kinase PfkB" evidence="6">
    <location>
        <begin position="11"/>
        <end position="280"/>
    </location>
</feature>
<dbReference type="SUPFAM" id="SSF53613">
    <property type="entry name" value="Ribokinase-like"/>
    <property type="match status" value="1"/>
</dbReference>
<keyword evidence="4" id="KW-0418">Kinase</keyword>
<dbReference type="KEGG" id="dap:Dacet_2942"/>
<dbReference type="InParanoid" id="D4H6L8"/>
<dbReference type="PROSITE" id="PS00583">
    <property type="entry name" value="PFKB_KINASES_1"/>
    <property type="match status" value="1"/>
</dbReference>
<evidence type="ECO:0000256" key="2">
    <source>
        <dbReference type="ARBA" id="ARBA00022679"/>
    </source>
</evidence>
<dbReference type="InterPro" id="IPR011611">
    <property type="entry name" value="PfkB_dom"/>
</dbReference>
<keyword evidence="3" id="KW-0547">Nucleotide-binding</keyword>
<protein>
    <submittedName>
        <fullName evidence="7">PfkB domain protein</fullName>
    </submittedName>
</protein>
<keyword evidence="5" id="KW-0067">ATP-binding</keyword>
<sequence>MKYHDREIFVFGEVLFDIFDGERKLGGAPFNVAYNLHMQGLLPRFISRVGADELGSDILNFLKRNEMAANLVGVDDSLDTGQVIVSLNEGEPSYDIRRDVAYDHIECDGVDFADTFVYYGTLASRSEKSRNTLFNILNSKGVRTFYDVNLRNDNWSIGLVRELAHYADSIKLNIDELNIVAGAVCPNETTEGKCRGLMKAFDISEVYVTCGSEGALLVDRNGMILSEEYPVKHLKDTVGAGDAFSSVIIKAILSGQDRLTALNTAAYYAARICSLHGALTENKEFYSGIKEDIDAVFKK</sequence>
<dbReference type="EMBL" id="CP001968">
    <property type="protein sequence ID" value="ADD69692.1"/>
    <property type="molecule type" value="Genomic_DNA"/>
</dbReference>
<evidence type="ECO:0000313" key="7">
    <source>
        <dbReference type="EMBL" id="ADD69692.1"/>
    </source>
</evidence>
<keyword evidence="2" id="KW-0808">Transferase</keyword>
<dbReference type="AlphaFoldDB" id="D4H6L8"/>
<name>D4H6L8_DENA2</name>
<dbReference type="STRING" id="522772.Dacet_2942"/>
<reference evidence="7 8" key="1">
    <citation type="journal article" date="2010" name="Stand. Genomic Sci.">
        <title>Complete genome sequence of Denitrovibrio acetiphilus type strain (N2460).</title>
        <authorList>
            <person name="Kiss H."/>
            <person name="Lang E."/>
            <person name="Lapidus A."/>
            <person name="Copeland A."/>
            <person name="Nolan M."/>
            <person name="Glavina Del Rio T."/>
            <person name="Chen F."/>
            <person name="Lucas S."/>
            <person name="Tice H."/>
            <person name="Cheng J.F."/>
            <person name="Han C."/>
            <person name="Goodwin L."/>
            <person name="Pitluck S."/>
            <person name="Liolios K."/>
            <person name="Pati A."/>
            <person name="Ivanova N."/>
            <person name="Mavromatis K."/>
            <person name="Chen A."/>
            <person name="Palaniappan K."/>
            <person name="Land M."/>
            <person name="Hauser L."/>
            <person name="Chang Y.J."/>
            <person name="Jeffries C.D."/>
            <person name="Detter J.C."/>
            <person name="Brettin T."/>
            <person name="Spring S."/>
            <person name="Rohde M."/>
            <person name="Goker M."/>
            <person name="Woyke T."/>
            <person name="Bristow J."/>
            <person name="Eisen J.A."/>
            <person name="Markowitz V."/>
            <person name="Hugenholtz P."/>
            <person name="Kyrpides N.C."/>
            <person name="Klenk H.P."/>
        </authorList>
    </citation>
    <scope>NUCLEOTIDE SEQUENCE [LARGE SCALE GENOMIC DNA]</scope>
    <source>
        <strain evidence="8">DSM 12809 / NBRC 114555 / N2460</strain>
    </source>
</reference>
<dbReference type="eggNOG" id="COG0524">
    <property type="taxonomic scope" value="Bacteria"/>
</dbReference>